<evidence type="ECO:0000256" key="3">
    <source>
        <dbReference type="ARBA" id="ARBA00012438"/>
    </source>
</evidence>
<dbReference type="InterPro" id="IPR003661">
    <property type="entry name" value="HisK_dim/P_dom"/>
</dbReference>
<organism evidence="5 6">
    <name type="scientific">Streptomyces subrutilus</name>
    <dbReference type="NCBI Taxonomy" id="36818"/>
    <lineage>
        <taxon>Bacteria</taxon>
        <taxon>Bacillati</taxon>
        <taxon>Actinomycetota</taxon>
        <taxon>Actinomycetes</taxon>
        <taxon>Kitasatosporales</taxon>
        <taxon>Streptomycetaceae</taxon>
        <taxon>Streptomyces</taxon>
    </lineage>
</organism>
<dbReference type="Gene3D" id="1.10.287.130">
    <property type="match status" value="1"/>
</dbReference>
<feature type="compositionally biased region" description="Basic residues" evidence="4">
    <location>
        <begin position="52"/>
        <end position="67"/>
    </location>
</feature>
<sequence length="133" mass="14757">MHAGRTPTTARPRRARPRRLLRTDLRAPLGGARPQPRAAPRQGRAPLPARRGPSHRHRRPRGHRVRGHQPGDRRARPSLTMNATLDRPEESVDRRRRFVADASHELRNPIAALSAGAGPGGRFTLRLPADSAV</sequence>
<name>A0A5P2UE11_9ACTN</name>
<dbReference type="GO" id="GO:0005886">
    <property type="term" value="C:plasma membrane"/>
    <property type="evidence" value="ECO:0007669"/>
    <property type="project" value="UniProtKB-SubCell"/>
</dbReference>
<evidence type="ECO:0000256" key="2">
    <source>
        <dbReference type="ARBA" id="ARBA00004236"/>
    </source>
</evidence>
<dbReference type="SUPFAM" id="SSF47384">
    <property type="entry name" value="Homodimeric domain of signal transducing histidine kinase"/>
    <property type="match status" value="1"/>
</dbReference>
<evidence type="ECO:0000256" key="1">
    <source>
        <dbReference type="ARBA" id="ARBA00000085"/>
    </source>
</evidence>
<dbReference type="OrthoDB" id="9786919at2"/>
<gene>
    <name evidence="5" type="ORF">CP968_03790</name>
</gene>
<dbReference type="EMBL" id="CP023701">
    <property type="protein sequence ID" value="QEU77526.1"/>
    <property type="molecule type" value="Genomic_DNA"/>
</dbReference>
<feature type="region of interest" description="Disordered" evidence="4">
    <location>
        <begin position="1"/>
        <end position="96"/>
    </location>
</feature>
<accession>A0A5P2UE11</accession>
<dbReference type="KEGG" id="ssub:CP968_03790"/>
<evidence type="ECO:0000256" key="4">
    <source>
        <dbReference type="SAM" id="MobiDB-lite"/>
    </source>
</evidence>
<feature type="compositionally biased region" description="Low complexity" evidence="4">
    <location>
        <begin position="26"/>
        <end position="51"/>
    </location>
</feature>
<feature type="compositionally biased region" description="Low complexity" evidence="4">
    <location>
        <begin position="1"/>
        <end position="10"/>
    </location>
</feature>
<comment type="subcellular location">
    <subcellularLocation>
        <location evidence="2">Cell membrane</location>
    </subcellularLocation>
</comment>
<dbReference type="InterPro" id="IPR036097">
    <property type="entry name" value="HisK_dim/P_sf"/>
</dbReference>
<proteinExistence type="predicted"/>
<evidence type="ECO:0000313" key="6">
    <source>
        <dbReference type="Proteomes" id="UP000326831"/>
    </source>
</evidence>
<dbReference type="CDD" id="cd00082">
    <property type="entry name" value="HisKA"/>
    <property type="match status" value="1"/>
</dbReference>
<comment type="catalytic activity">
    <reaction evidence="1">
        <text>ATP + protein L-histidine = ADP + protein N-phospho-L-histidine.</text>
        <dbReference type="EC" id="2.7.13.3"/>
    </reaction>
</comment>
<dbReference type="AlphaFoldDB" id="A0A5P2UE11"/>
<feature type="compositionally biased region" description="Basic residues" evidence="4">
    <location>
        <begin position="11"/>
        <end position="20"/>
    </location>
</feature>
<feature type="compositionally biased region" description="Basic and acidic residues" evidence="4">
    <location>
        <begin position="86"/>
        <end position="96"/>
    </location>
</feature>
<dbReference type="EC" id="2.7.13.3" evidence="3"/>
<dbReference type="Proteomes" id="UP000326831">
    <property type="component" value="Chromosome"/>
</dbReference>
<feature type="region of interest" description="Disordered" evidence="4">
    <location>
        <begin position="112"/>
        <end position="133"/>
    </location>
</feature>
<evidence type="ECO:0000313" key="5">
    <source>
        <dbReference type="EMBL" id="QEU77526.1"/>
    </source>
</evidence>
<keyword evidence="6" id="KW-1185">Reference proteome</keyword>
<reference evidence="5 6" key="1">
    <citation type="submission" date="2017-09" db="EMBL/GenBank/DDBJ databases">
        <authorList>
            <person name="Lee N."/>
            <person name="Cho B.-K."/>
        </authorList>
    </citation>
    <scope>NUCLEOTIDE SEQUENCE [LARGE SCALE GENOMIC DNA]</scope>
    <source>
        <strain evidence="5 6">ATCC 27467</strain>
    </source>
</reference>
<protein>
    <recommendedName>
        <fullName evidence="3">histidine kinase</fullName>
        <ecNumber evidence="3">2.7.13.3</ecNumber>
    </recommendedName>
</protein>
<dbReference type="GO" id="GO:0000155">
    <property type="term" value="F:phosphorelay sensor kinase activity"/>
    <property type="evidence" value="ECO:0007669"/>
    <property type="project" value="InterPro"/>
</dbReference>